<keyword evidence="1" id="KW-1133">Transmembrane helix</keyword>
<dbReference type="RefSeq" id="WP_203584602.1">
    <property type="nucleotide sequence ID" value="NZ_JACOPV010000008.1"/>
</dbReference>
<reference evidence="2 3" key="1">
    <citation type="submission" date="2020-08" db="EMBL/GenBank/DDBJ databases">
        <title>Description of novel Pseudomonas species.</title>
        <authorList>
            <person name="Duman M."/>
            <person name="Mulet M."/>
            <person name="Altun S."/>
            <person name="Saticioglu I.B."/>
            <person name="Lalucat J."/>
            <person name="Garcia-Valdes E."/>
        </authorList>
    </citation>
    <scope>NUCLEOTIDE SEQUENCE [LARGE SCALE GENOMIC DNA]</scope>
    <source>
        <strain evidence="2 3">P66</strain>
    </source>
</reference>
<keyword evidence="1" id="KW-0812">Transmembrane</keyword>
<feature type="transmembrane region" description="Helical" evidence="1">
    <location>
        <begin position="32"/>
        <end position="51"/>
    </location>
</feature>
<dbReference type="Proteomes" id="UP000745663">
    <property type="component" value="Unassembled WGS sequence"/>
</dbReference>
<comment type="caution">
    <text evidence="2">The sequence shown here is derived from an EMBL/GenBank/DDBJ whole genome shotgun (WGS) entry which is preliminary data.</text>
</comment>
<name>A0ABS2C021_9PSED</name>
<evidence type="ECO:0000313" key="2">
    <source>
        <dbReference type="EMBL" id="MBM5458663.1"/>
    </source>
</evidence>
<dbReference type="EMBL" id="JACOPV010000008">
    <property type="protein sequence ID" value="MBM5458663.1"/>
    <property type="molecule type" value="Genomic_DNA"/>
</dbReference>
<protein>
    <submittedName>
        <fullName evidence="2">Uncharacterized protein</fullName>
    </submittedName>
</protein>
<gene>
    <name evidence="2" type="ORF">H8F21_13920</name>
</gene>
<organism evidence="2 3">
    <name type="scientific">Pseudomonas arcuscaelestis</name>
    <dbReference type="NCBI Taxonomy" id="2710591"/>
    <lineage>
        <taxon>Bacteria</taxon>
        <taxon>Pseudomonadati</taxon>
        <taxon>Pseudomonadota</taxon>
        <taxon>Gammaproteobacteria</taxon>
        <taxon>Pseudomonadales</taxon>
        <taxon>Pseudomonadaceae</taxon>
        <taxon>Pseudomonas</taxon>
    </lineage>
</organism>
<keyword evidence="1" id="KW-0472">Membrane</keyword>
<evidence type="ECO:0000313" key="3">
    <source>
        <dbReference type="Proteomes" id="UP000745663"/>
    </source>
</evidence>
<keyword evidence="3" id="KW-1185">Reference proteome</keyword>
<proteinExistence type="predicted"/>
<accession>A0ABS2C021</accession>
<sequence length="66" mass="7134">MNTTTRGYMMALACLPGLLIALFLPTDGAGDYLWPVLALIITVSLVAALACQFGNEKTKAWVEARF</sequence>
<evidence type="ECO:0000256" key="1">
    <source>
        <dbReference type="SAM" id="Phobius"/>
    </source>
</evidence>
<feature type="transmembrane region" description="Helical" evidence="1">
    <location>
        <begin position="7"/>
        <end position="26"/>
    </location>
</feature>